<dbReference type="EMBL" id="PVTJ01000002">
    <property type="protein sequence ID" value="PRY61034.1"/>
    <property type="molecule type" value="Genomic_DNA"/>
</dbReference>
<gene>
    <name evidence="2" type="ORF">B0I28_102653</name>
</gene>
<organism evidence="2 3">
    <name type="scientific">Glycomyces artemisiae</name>
    <dbReference type="NCBI Taxonomy" id="1076443"/>
    <lineage>
        <taxon>Bacteria</taxon>
        <taxon>Bacillati</taxon>
        <taxon>Actinomycetota</taxon>
        <taxon>Actinomycetes</taxon>
        <taxon>Glycomycetales</taxon>
        <taxon>Glycomycetaceae</taxon>
        <taxon>Glycomyces</taxon>
    </lineage>
</organism>
<protein>
    <submittedName>
        <fullName evidence="2">EndoU nuclease-like protein</fullName>
    </submittedName>
</protein>
<proteinExistence type="predicted"/>
<name>A0A2T0UT02_9ACTN</name>
<dbReference type="AlphaFoldDB" id="A0A2T0UT02"/>
<dbReference type="GO" id="GO:0004519">
    <property type="term" value="F:endonuclease activity"/>
    <property type="evidence" value="ECO:0007669"/>
    <property type="project" value="InterPro"/>
</dbReference>
<evidence type="ECO:0000313" key="2">
    <source>
        <dbReference type="EMBL" id="PRY61034.1"/>
    </source>
</evidence>
<dbReference type="RefSeq" id="WP_106363186.1">
    <property type="nucleotide sequence ID" value="NZ_PVTJ01000002.1"/>
</dbReference>
<dbReference type="InterPro" id="IPR029501">
    <property type="entry name" value="EndoU_bac"/>
</dbReference>
<dbReference type="Proteomes" id="UP000238176">
    <property type="component" value="Unassembled WGS sequence"/>
</dbReference>
<sequence length="185" mass="19882">MAKGKAGGGLIKVAMKFLKKADFQRAKRAAPHRLEPHQLKHMLQGSAGTTHWNGLRSGPGKYGPRTGYHYRPGGQDIPGRRILPPPNKTHPSGAYDVRTQFEVDQSKAKDGSKMVWSDKKGPGGSSTFFPDHWTPQQIDGAVSGAFKNGTKNADGTWTGMGPDGLTISGRYDTNNGGIVTAFPVI</sequence>
<accession>A0A2T0UT02</accession>
<feature type="domain" description="Bacterial EndoU nuclease" evidence="1">
    <location>
        <begin position="63"/>
        <end position="184"/>
    </location>
</feature>
<reference evidence="2 3" key="1">
    <citation type="submission" date="2018-03" db="EMBL/GenBank/DDBJ databases">
        <title>Genomic Encyclopedia of Type Strains, Phase III (KMG-III): the genomes of soil and plant-associated and newly described type strains.</title>
        <authorList>
            <person name="Whitman W."/>
        </authorList>
    </citation>
    <scope>NUCLEOTIDE SEQUENCE [LARGE SCALE GENOMIC DNA]</scope>
    <source>
        <strain evidence="2 3">CGMCC 4.7067</strain>
    </source>
</reference>
<evidence type="ECO:0000313" key="3">
    <source>
        <dbReference type="Proteomes" id="UP000238176"/>
    </source>
</evidence>
<comment type="caution">
    <text evidence="2">The sequence shown here is derived from an EMBL/GenBank/DDBJ whole genome shotgun (WGS) entry which is preliminary data.</text>
</comment>
<evidence type="ECO:0000259" key="1">
    <source>
        <dbReference type="Pfam" id="PF14436"/>
    </source>
</evidence>
<dbReference type="OrthoDB" id="9809490at2"/>
<dbReference type="Pfam" id="PF14436">
    <property type="entry name" value="EndoU_bacteria"/>
    <property type="match status" value="1"/>
</dbReference>
<keyword evidence="3" id="KW-1185">Reference proteome</keyword>